<dbReference type="AlphaFoldDB" id="A0AAP0N8Q4"/>
<evidence type="ECO:0000256" key="1">
    <source>
        <dbReference type="SAM" id="MobiDB-lite"/>
    </source>
</evidence>
<comment type="caution">
    <text evidence="2">The sequence shown here is derived from an EMBL/GenBank/DDBJ whole genome shotgun (WGS) entry which is preliminary data.</text>
</comment>
<feature type="region of interest" description="Disordered" evidence="1">
    <location>
        <begin position="52"/>
        <end position="91"/>
    </location>
</feature>
<dbReference type="PANTHER" id="PTHR47005:SF5">
    <property type="entry name" value="HEAVY METAL TRANSPORT_DETOXIFICATION SUPERFAMILY PROTEIN"/>
    <property type="match status" value="1"/>
</dbReference>
<proteinExistence type="predicted"/>
<organism evidence="2 3">
    <name type="scientific">Liquidambar formosana</name>
    <name type="common">Formosan gum</name>
    <dbReference type="NCBI Taxonomy" id="63359"/>
    <lineage>
        <taxon>Eukaryota</taxon>
        <taxon>Viridiplantae</taxon>
        <taxon>Streptophyta</taxon>
        <taxon>Embryophyta</taxon>
        <taxon>Tracheophyta</taxon>
        <taxon>Spermatophyta</taxon>
        <taxon>Magnoliopsida</taxon>
        <taxon>eudicotyledons</taxon>
        <taxon>Gunneridae</taxon>
        <taxon>Pentapetalae</taxon>
        <taxon>Saxifragales</taxon>
        <taxon>Altingiaceae</taxon>
        <taxon>Liquidambar</taxon>
    </lineage>
</organism>
<dbReference type="EMBL" id="JBBPBK010000016">
    <property type="protein sequence ID" value="KAK9267411.1"/>
    <property type="molecule type" value="Genomic_DNA"/>
</dbReference>
<keyword evidence="3" id="KW-1185">Reference proteome</keyword>
<sequence>MWILILRTREIRDQTYDEKGNTVKITVVCCSPEKFRQKLCCKGGKTIKSIEIVEPKPPTPKPAPSKDTLKPAPPPPPTPKPEPPPPARKEPAPVPGYPAFYPIGICLVPCLSHRSSQLLCRVTPRSIQVEYVWYHGVWAMVGRVNAIMGMKSPKNPNHQNLPHLLRRPSLSHKSSQLLCRVTHRSIQVEYVWYHGARAMVGRVSAIMGVEGQLRAMMVAVVVAVEAGGHHHLHVTWVVPVAAVEAGGHHHLHVTWVVPVAAVEAGWHHHLHVTWVVPVAVVEPGFLAAFVIHTFAKKIHRHARSCK</sequence>
<reference evidence="2 3" key="1">
    <citation type="journal article" date="2024" name="Plant J.">
        <title>Genome sequences and population genomics reveal climatic adaptation and genomic divergence between two closely related sweetgum species.</title>
        <authorList>
            <person name="Xu W.Q."/>
            <person name="Ren C.Q."/>
            <person name="Zhang X.Y."/>
            <person name="Comes H.P."/>
            <person name="Liu X.H."/>
            <person name="Li Y.G."/>
            <person name="Kettle C.J."/>
            <person name="Jalonen R."/>
            <person name="Gaisberger H."/>
            <person name="Ma Y.Z."/>
            <person name="Qiu Y.X."/>
        </authorList>
    </citation>
    <scope>NUCLEOTIDE SEQUENCE [LARGE SCALE GENOMIC DNA]</scope>
    <source>
        <strain evidence="2">Hangzhou</strain>
    </source>
</reference>
<dbReference type="PANTHER" id="PTHR47005">
    <property type="entry name" value="HEAVY METAL TRANSPORT/DETOXIFICATION SUPERFAMILY PROTEIN"/>
    <property type="match status" value="1"/>
</dbReference>
<evidence type="ECO:0000313" key="2">
    <source>
        <dbReference type="EMBL" id="KAK9267411.1"/>
    </source>
</evidence>
<dbReference type="Proteomes" id="UP001415857">
    <property type="component" value="Unassembled WGS sequence"/>
</dbReference>
<accession>A0AAP0N8Q4</accession>
<name>A0AAP0N8Q4_LIQFO</name>
<evidence type="ECO:0000313" key="3">
    <source>
        <dbReference type="Proteomes" id="UP001415857"/>
    </source>
</evidence>
<gene>
    <name evidence="2" type="ORF">L1049_009837</name>
</gene>
<protein>
    <submittedName>
        <fullName evidence="2">Uncharacterized protein</fullName>
    </submittedName>
</protein>
<feature type="compositionally biased region" description="Pro residues" evidence="1">
    <location>
        <begin position="71"/>
        <end position="91"/>
    </location>
</feature>